<accession>A0A072N691</accession>
<name>A0A072N691_9GAMM</name>
<proteinExistence type="predicted"/>
<reference evidence="1 2" key="1">
    <citation type="submission" date="2012-12" db="EMBL/GenBank/DDBJ databases">
        <title>Genome assembly of Marinobacter sp. AK21.</title>
        <authorList>
            <person name="Khatri I."/>
            <person name="Kumar R."/>
            <person name="Vaidya B."/>
            <person name="Subramanian S."/>
            <person name="Pinnaka A."/>
        </authorList>
    </citation>
    <scope>NUCLEOTIDE SEQUENCE [LARGE SCALE GENOMIC DNA]</scope>
    <source>
        <strain evidence="1 2">AK21</strain>
    </source>
</reference>
<keyword evidence="2" id="KW-1185">Reference proteome</keyword>
<dbReference type="Proteomes" id="UP000035057">
    <property type="component" value="Unassembled WGS sequence"/>
</dbReference>
<sequence>MFKAGDETYALFDGEVLKWDFEGYSAAKKENLPKTVDVLTPHSVVNIFRSGFRPEFHPSALSLIT</sequence>
<protein>
    <submittedName>
        <fullName evidence="1">Uncharacterized protein</fullName>
    </submittedName>
</protein>
<dbReference type="EMBL" id="ANIE01000003">
    <property type="protein sequence ID" value="KEF32488.1"/>
    <property type="molecule type" value="Genomic_DNA"/>
</dbReference>
<dbReference type="AlphaFoldDB" id="A0A072N691"/>
<comment type="caution">
    <text evidence="1">The sequence shown here is derived from an EMBL/GenBank/DDBJ whole genome shotgun (WGS) entry which is preliminary data.</text>
</comment>
<gene>
    <name evidence="1" type="ORF">D777_01122</name>
</gene>
<evidence type="ECO:0000313" key="1">
    <source>
        <dbReference type="EMBL" id="KEF32488.1"/>
    </source>
</evidence>
<evidence type="ECO:0000313" key="2">
    <source>
        <dbReference type="Proteomes" id="UP000035057"/>
    </source>
</evidence>
<organism evidence="1 2">
    <name type="scientific">Marinobacter nitratireducens</name>
    <dbReference type="NCBI Taxonomy" id="1137280"/>
    <lineage>
        <taxon>Bacteria</taxon>
        <taxon>Pseudomonadati</taxon>
        <taxon>Pseudomonadota</taxon>
        <taxon>Gammaproteobacteria</taxon>
        <taxon>Pseudomonadales</taxon>
        <taxon>Marinobacteraceae</taxon>
        <taxon>Marinobacter</taxon>
    </lineage>
</organism>